<feature type="domain" description="RsdA/BaiN/AoA(So)-like Rossmann fold-like" evidence="4">
    <location>
        <begin position="3"/>
        <end position="405"/>
    </location>
</feature>
<name>A0A4Q0I292_9FIRM</name>
<keyword evidence="2" id="KW-0285">Flavoprotein</keyword>
<dbReference type="AlphaFoldDB" id="A0A4Q0I292"/>
<dbReference type="SUPFAM" id="SSF51905">
    <property type="entry name" value="FAD/NAD(P)-binding domain"/>
    <property type="match status" value="1"/>
</dbReference>
<dbReference type="Proteomes" id="UP000289166">
    <property type="component" value="Unassembled WGS sequence"/>
</dbReference>
<dbReference type="Gene3D" id="3.50.50.60">
    <property type="entry name" value="FAD/NAD(P)-binding domain"/>
    <property type="match status" value="1"/>
</dbReference>
<dbReference type="NCBIfam" id="TIGR00275">
    <property type="entry name" value="aminoacetone oxidase family FAD-binding enzyme"/>
    <property type="match status" value="1"/>
</dbReference>
<evidence type="ECO:0000313" key="6">
    <source>
        <dbReference type="EMBL" id="RXE58323.1"/>
    </source>
</evidence>
<dbReference type="Gene3D" id="2.40.30.10">
    <property type="entry name" value="Translation factors"/>
    <property type="match status" value="1"/>
</dbReference>
<evidence type="ECO:0000256" key="3">
    <source>
        <dbReference type="ARBA" id="ARBA00022827"/>
    </source>
</evidence>
<evidence type="ECO:0000259" key="5">
    <source>
        <dbReference type="Pfam" id="PF22780"/>
    </source>
</evidence>
<comment type="cofactor">
    <cofactor evidence="1">
        <name>FAD</name>
        <dbReference type="ChEBI" id="CHEBI:57692"/>
    </cofactor>
</comment>
<dbReference type="Pfam" id="PF03486">
    <property type="entry name" value="HI0933_like"/>
    <property type="match status" value="1"/>
</dbReference>
<evidence type="ECO:0000313" key="7">
    <source>
        <dbReference type="Proteomes" id="UP000289166"/>
    </source>
</evidence>
<protein>
    <submittedName>
        <fullName evidence="6">NAD(P)/FAD-dependent oxidoreductase</fullName>
    </submittedName>
</protein>
<dbReference type="PRINTS" id="PR00368">
    <property type="entry name" value="FADPNR"/>
</dbReference>
<dbReference type="InterPro" id="IPR055178">
    <property type="entry name" value="RsdA/BaiN/AoA(So)-like_dom"/>
</dbReference>
<dbReference type="PRINTS" id="PR00411">
    <property type="entry name" value="PNDRDTASEI"/>
</dbReference>
<dbReference type="InterPro" id="IPR036188">
    <property type="entry name" value="FAD/NAD-bd_sf"/>
</dbReference>
<dbReference type="SUPFAM" id="SSF160996">
    <property type="entry name" value="HI0933 insert domain-like"/>
    <property type="match status" value="1"/>
</dbReference>
<evidence type="ECO:0000256" key="2">
    <source>
        <dbReference type="ARBA" id="ARBA00022630"/>
    </source>
</evidence>
<accession>A0A4Q0I292</accession>
<dbReference type="InterPro" id="IPR057661">
    <property type="entry name" value="RsdA/BaiN/AoA(So)_Rossmann"/>
</dbReference>
<gene>
    <name evidence="6" type="ORF">EFD62_12865</name>
</gene>
<dbReference type="RefSeq" id="WP_069193774.1">
    <property type="nucleotide sequence ID" value="NZ_RLII01000020.1"/>
</dbReference>
<keyword evidence="3" id="KW-0274">FAD</keyword>
<reference evidence="7" key="1">
    <citation type="submission" date="2018-11" db="EMBL/GenBank/DDBJ databases">
        <title>Genome sequencing of a novel mesophilic and cellulolytic organism within the genus Hungateiclostridium.</title>
        <authorList>
            <person name="Rettenmaier R."/>
            <person name="Liebl W."/>
            <person name="Zverlov V."/>
        </authorList>
    </citation>
    <scope>NUCLEOTIDE SEQUENCE [LARGE SCALE GENOMIC DNA]</scope>
    <source>
        <strain evidence="7">N2K1</strain>
    </source>
</reference>
<organism evidence="6 7">
    <name type="scientific">Acetivibrio mesophilus</name>
    <dbReference type="NCBI Taxonomy" id="2487273"/>
    <lineage>
        <taxon>Bacteria</taxon>
        <taxon>Bacillati</taxon>
        <taxon>Bacillota</taxon>
        <taxon>Clostridia</taxon>
        <taxon>Eubacteriales</taxon>
        <taxon>Oscillospiraceae</taxon>
        <taxon>Acetivibrio</taxon>
    </lineage>
</organism>
<dbReference type="Pfam" id="PF22780">
    <property type="entry name" value="HI0933_like_1st"/>
    <property type="match status" value="1"/>
</dbReference>
<dbReference type="EMBL" id="RLII01000020">
    <property type="protein sequence ID" value="RXE58323.1"/>
    <property type="molecule type" value="Genomic_DNA"/>
</dbReference>
<comment type="caution">
    <text evidence="6">The sequence shown here is derived from an EMBL/GenBank/DDBJ whole genome shotgun (WGS) entry which is preliminary data.</text>
</comment>
<sequence>MKKVVVIGAGPGGIMAAGKASERGHDVILLDKNDRIGKKILISGKGRCNITNDTDIEGLIENIPGNGNFLYSAFYTFSNHDLIEFFEQHGLKTKVERGGRVFPVSDNAKDVNEALLKFLKKTNVRLQLNSAVQEIKTKDNAVIGVVLKDGTEISCDSVVLATGGASYPGTGSTGDGYVMSRKLGHTIVDLKPSLVPLLAQEEWVKELQGLSLKNISISILNNAGKKIYSDFGEMLFTHFGVSGPVILSASRHILDYDYKNVKLVIDLKPALTEEKLNERILRDFEKYSRKQYKNSLDELLPQKMIPVIINLSGIEPERFVNQIKKDERKALVRLLKNLTININGSRPIKDAIVTAGGVSTNEINPSTMESKLIKGLYFAGEVIDVDGYTGGFNLTIAFSTGFLAGINC</sequence>
<keyword evidence="7" id="KW-1185">Reference proteome</keyword>
<feature type="domain" description="RsdA/BaiN/AoA(So)-like insert" evidence="5">
    <location>
        <begin position="191"/>
        <end position="353"/>
    </location>
</feature>
<dbReference type="PANTHER" id="PTHR42887">
    <property type="entry name" value="OS12G0638800 PROTEIN"/>
    <property type="match status" value="1"/>
</dbReference>
<evidence type="ECO:0000256" key="1">
    <source>
        <dbReference type="ARBA" id="ARBA00001974"/>
    </source>
</evidence>
<dbReference type="InterPro" id="IPR023166">
    <property type="entry name" value="BaiN-like_dom_sf"/>
</dbReference>
<dbReference type="OrthoDB" id="9773233at2"/>
<dbReference type="PANTHER" id="PTHR42887:SF2">
    <property type="entry name" value="OS12G0638800 PROTEIN"/>
    <property type="match status" value="1"/>
</dbReference>
<dbReference type="Gene3D" id="1.10.8.260">
    <property type="entry name" value="HI0933 insert domain-like"/>
    <property type="match status" value="1"/>
</dbReference>
<proteinExistence type="predicted"/>
<evidence type="ECO:0000259" key="4">
    <source>
        <dbReference type="Pfam" id="PF03486"/>
    </source>
</evidence>
<dbReference type="InterPro" id="IPR004792">
    <property type="entry name" value="BaiN-like"/>
</dbReference>